<dbReference type="Proteomes" id="UP001186944">
    <property type="component" value="Unassembled WGS sequence"/>
</dbReference>
<evidence type="ECO:0000313" key="2">
    <source>
        <dbReference type="Proteomes" id="UP001186944"/>
    </source>
</evidence>
<dbReference type="PANTHER" id="PTHR10704:SF44">
    <property type="entry name" value="LD35051P-RELATED"/>
    <property type="match status" value="1"/>
</dbReference>
<organism evidence="1 2">
    <name type="scientific">Pinctada imbricata</name>
    <name type="common">Atlantic pearl-oyster</name>
    <name type="synonym">Pinctada martensii</name>
    <dbReference type="NCBI Taxonomy" id="66713"/>
    <lineage>
        <taxon>Eukaryota</taxon>
        <taxon>Metazoa</taxon>
        <taxon>Spiralia</taxon>
        <taxon>Lophotrochozoa</taxon>
        <taxon>Mollusca</taxon>
        <taxon>Bivalvia</taxon>
        <taxon>Autobranchia</taxon>
        <taxon>Pteriomorphia</taxon>
        <taxon>Pterioida</taxon>
        <taxon>Pterioidea</taxon>
        <taxon>Pteriidae</taxon>
        <taxon>Pinctada</taxon>
    </lineage>
</organism>
<dbReference type="EMBL" id="VSWD01000011">
    <property type="protein sequence ID" value="KAK3088789.1"/>
    <property type="molecule type" value="Genomic_DNA"/>
</dbReference>
<dbReference type="InterPro" id="IPR051135">
    <property type="entry name" value="Gal/GlcNAc/GalNAc_ST"/>
</dbReference>
<dbReference type="GO" id="GO:0006044">
    <property type="term" value="P:N-acetylglucosamine metabolic process"/>
    <property type="evidence" value="ECO:0007669"/>
    <property type="project" value="TreeGrafter"/>
</dbReference>
<dbReference type="SUPFAM" id="SSF52540">
    <property type="entry name" value="P-loop containing nucleoside triphosphate hydrolases"/>
    <property type="match status" value="1"/>
</dbReference>
<dbReference type="AlphaFoldDB" id="A0AA88XMV6"/>
<proteinExistence type="predicted"/>
<keyword evidence="2" id="KW-1185">Reference proteome</keyword>
<comment type="caution">
    <text evidence="1">The sequence shown here is derived from an EMBL/GenBank/DDBJ whole genome shotgun (WGS) entry which is preliminary data.</text>
</comment>
<accession>A0AA88XMV6</accession>
<dbReference type="GO" id="GO:0001517">
    <property type="term" value="F:N-acetylglucosamine 6-O-sulfotransferase activity"/>
    <property type="evidence" value="ECO:0007669"/>
    <property type="project" value="TreeGrafter"/>
</dbReference>
<name>A0AA88XMV6_PINIB</name>
<reference evidence="1" key="1">
    <citation type="submission" date="2019-08" db="EMBL/GenBank/DDBJ databases">
        <title>The improved chromosome-level genome for the pearl oyster Pinctada fucata martensii using PacBio sequencing and Hi-C.</title>
        <authorList>
            <person name="Zheng Z."/>
        </authorList>
    </citation>
    <scope>NUCLEOTIDE SEQUENCE</scope>
    <source>
        <strain evidence="1">ZZ-2019</strain>
        <tissue evidence="1">Adductor muscle</tissue>
    </source>
</reference>
<dbReference type="PANTHER" id="PTHR10704">
    <property type="entry name" value="CARBOHYDRATE SULFOTRANSFERASE"/>
    <property type="match status" value="1"/>
</dbReference>
<dbReference type="Gene3D" id="3.40.50.300">
    <property type="entry name" value="P-loop containing nucleotide triphosphate hydrolases"/>
    <property type="match status" value="1"/>
</dbReference>
<dbReference type="Pfam" id="PF13469">
    <property type="entry name" value="Sulfotransfer_3"/>
    <property type="match status" value="1"/>
</dbReference>
<sequence length="322" mass="37201">MRSGSSFIGDILQANDESFYLFEPHRSIQFGIRRRIVFHYLDGSNRTYTSFLNAAVDSLISWFTCDFKSLPLVFFEDGFLSYSRQAKAFRTCKDYKIKSDHFSKAEALEFCANVLDSLCLKSKHIIVKAIRIPLQVLEPIMDRFPRMRIIHLLRDPRAVIRSQMTYNVVQKFHLSSNATRYCNRVYRDVIAAERMEKLYVDRFYALNYEDLAGSPVKSAESLYNFLGMDFSSHIRTFVTNITSAGKSCNTPLCTVVSNSTEQVEKWRNKVSIDFVKIVDQSCAPLYSLMGIRSIPTDKALKDKSFSIKYRTGEFDMGDYRFA</sequence>
<protein>
    <submittedName>
        <fullName evidence="1">Uncharacterized protein</fullName>
    </submittedName>
</protein>
<dbReference type="InterPro" id="IPR027417">
    <property type="entry name" value="P-loop_NTPase"/>
</dbReference>
<evidence type="ECO:0000313" key="1">
    <source>
        <dbReference type="EMBL" id="KAK3088789.1"/>
    </source>
</evidence>
<dbReference type="GO" id="GO:0006790">
    <property type="term" value="P:sulfur compound metabolic process"/>
    <property type="evidence" value="ECO:0007669"/>
    <property type="project" value="TreeGrafter"/>
</dbReference>
<gene>
    <name evidence="1" type="ORF">FSP39_023712</name>
</gene>